<dbReference type="SUPFAM" id="SSF50129">
    <property type="entry name" value="GroES-like"/>
    <property type="match status" value="1"/>
</dbReference>
<dbReference type="InterPro" id="IPR013154">
    <property type="entry name" value="ADH-like_N"/>
</dbReference>
<evidence type="ECO:0000313" key="10">
    <source>
        <dbReference type="EMBL" id="KAF1812609.1"/>
    </source>
</evidence>
<proteinExistence type="inferred from homology"/>
<protein>
    <submittedName>
        <fullName evidence="10 12">GroES-like protein</fullName>
    </submittedName>
</protein>
<dbReference type="InterPro" id="IPR002328">
    <property type="entry name" value="ADH_Zn_CS"/>
</dbReference>
<dbReference type="GO" id="GO:0008270">
    <property type="term" value="F:zinc ion binding"/>
    <property type="evidence" value="ECO:0007669"/>
    <property type="project" value="InterPro"/>
</dbReference>
<feature type="domain" description="Enoyl reductase (ER)" evidence="9">
    <location>
        <begin position="63"/>
        <end position="424"/>
    </location>
</feature>
<organism evidence="10">
    <name type="scientific">Eremomyces bilateralis CBS 781.70</name>
    <dbReference type="NCBI Taxonomy" id="1392243"/>
    <lineage>
        <taxon>Eukaryota</taxon>
        <taxon>Fungi</taxon>
        <taxon>Dikarya</taxon>
        <taxon>Ascomycota</taxon>
        <taxon>Pezizomycotina</taxon>
        <taxon>Dothideomycetes</taxon>
        <taxon>Dothideomycetes incertae sedis</taxon>
        <taxon>Eremomycetales</taxon>
        <taxon>Eremomycetaceae</taxon>
        <taxon>Eremomyces</taxon>
    </lineage>
</organism>
<evidence type="ECO:0000256" key="3">
    <source>
        <dbReference type="ARBA" id="ARBA00008072"/>
    </source>
</evidence>
<evidence type="ECO:0000256" key="8">
    <source>
        <dbReference type="RuleBase" id="RU361277"/>
    </source>
</evidence>
<dbReference type="InterPro" id="IPR013149">
    <property type="entry name" value="ADH-like_C"/>
</dbReference>
<gene>
    <name evidence="10 12" type="ORF">P152DRAFT_343976</name>
</gene>
<evidence type="ECO:0000256" key="2">
    <source>
        <dbReference type="ARBA" id="ARBA00004921"/>
    </source>
</evidence>
<keyword evidence="6" id="KW-0560">Oxidoreductase</keyword>
<dbReference type="GeneID" id="54415920"/>
<evidence type="ECO:0000313" key="11">
    <source>
        <dbReference type="Proteomes" id="UP000504638"/>
    </source>
</evidence>
<dbReference type="PANTHER" id="PTHR43161">
    <property type="entry name" value="SORBITOL DEHYDROGENASE"/>
    <property type="match status" value="1"/>
</dbReference>
<dbReference type="EMBL" id="ML975157">
    <property type="protein sequence ID" value="KAF1812609.1"/>
    <property type="molecule type" value="Genomic_DNA"/>
</dbReference>
<name>A0A6G1G458_9PEZI</name>
<evidence type="ECO:0000256" key="1">
    <source>
        <dbReference type="ARBA" id="ARBA00001947"/>
    </source>
</evidence>
<dbReference type="SMART" id="SM00829">
    <property type="entry name" value="PKS_ER"/>
    <property type="match status" value="1"/>
</dbReference>
<accession>A0A6G1G458</accession>
<dbReference type="OrthoDB" id="5363962at2759"/>
<dbReference type="Gene3D" id="3.90.180.10">
    <property type="entry name" value="Medium-chain alcohol dehydrogenases, catalytic domain"/>
    <property type="match status" value="1"/>
</dbReference>
<evidence type="ECO:0000313" key="12">
    <source>
        <dbReference type="RefSeq" id="XP_033534240.1"/>
    </source>
</evidence>
<comment type="similarity">
    <text evidence="3 8">Belongs to the zinc-containing alcohol dehydrogenase family.</text>
</comment>
<keyword evidence="5 8" id="KW-0862">Zinc</keyword>
<dbReference type="InterPro" id="IPR011032">
    <property type="entry name" value="GroES-like_sf"/>
</dbReference>
<comment type="pathway">
    <text evidence="2">Carbohydrate degradation.</text>
</comment>
<sequence length="445" mass="48279">MTLDSQTLWDSVKNGVSNRSFRRQFRRSSDSSCNIAESFPHILPCFSQPTSNMTSIRSSVLHGVKDLRIETHQLPPPEPNDLQISVRTTGLCGSDLHYYHHFRNGDILVREPLSLGHESAGIVEAVGSDVDGFEVGDQVALEVGMPCETCARCQEGRYNICEAMRFRSSARVFPHAQGTLQERINHPARWCHKLPHDVSLEHAALLEPLSVAVHASKRAKLKGGEKALVLGAGTVGLLVATMAIIRGAESVVIADIDAGRVSFATNNGFAHAGFPIPLRRPNSNEESLVLAQETAESIKSKILASGSELGAPDIVFECTGVPSCLQTAIFATRPGGKVMLIGMGNPVQTLPISAAALREIDLVGVFRYADTYPEGITLVQQTISNPNLPDISKLITHRFEGLDSIKDAFEMAARSQDDSQKMVLKVMMTMGEAPHHDLSGSNKRS</sequence>
<evidence type="ECO:0000256" key="5">
    <source>
        <dbReference type="ARBA" id="ARBA00022833"/>
    </source>
</evidence>
<dbReference type="InterPro" id="IPR036291">
    <property type="entry name" value="NAD(P)-bd_dom_sf"/>
</dbReference>
<comment type="cofactor">
    <cofactor evidence="1 8">
        <name>Zn(2+)</name>
        <dbReference type="ChEBI" id="CHEBI:29105"/>
    </cofactor>
</comment>
<keyword evidence="7" id="KW-0520">NAD</keyword>
<evidence type="ECO:0000259" key="9">
    <source>
        <dbReference type="SMART" id="SM00829"/>
    </source>
</evidence>
<dbReference type="InterPro" id="IPR020843">
    <property type="entry name" value="ER"/>
</dbReference>
<reference evidence="12" key="3">
    <citation type="submission" date="2025-04" db="UniProtKB">
        <authorList>
            <consortium name="RefSeq"/>
        </authorList>
    </citation>
    <scope>IDENTIFICATION</scope>
    <source>
        <strain evidence="12">CBS 781.70</strain>
    </source>
</reference>
<dbReference type="RefSeq" id="XP_033534240.1">
    <property type="nucleotide sequence ID" value="XM_033675350.1"/>
</dbReference>
<keyword evidence="11" id="KW-1185">Reference proteome</keyword>
<dbReference type="GO" id="GO:0006062">
    <property type="term" value="P:sorbitol catabolic process"/>
    <property type="evidence" value="ECO:0007669"/>
    <property type="project" value="TreeGrafter"/>
</dbReference>
<dbReference type="Proteomes" id="UP000504638">
    <property type="component" value="Unplaced"/>
</dbReference>
<dbReference type="Pfam" id="PF08240">
    <property type="entry name" value="ADH_N"/>
    <property type="match status" value="1"/>
</dbReference>
<dbReference type="PROSITE" id="PS00059">
    <property type="entry name" value="ADH_ZINC"/>
    <property type="match status" value="1"/>
</dbReference>
<dbReference type="PANTHER" id="PTHR43161:SF25">
    <property type="entry name" value="ALCOHOL DEHYDROGENASE, PUTATIVE (AFU_ORTHOLOGUE AFUA_1G14390)-RELATED"/>
    <property type="match status" value="1"/>
</dbReference>
<dbReference type="AlphaFoldDB" id="A0A6G1G458"/>
<evidence type="ECO:0000256" key="4">
    <source>
        <dbReference type="ARBA" id="ARBA00022723"/>
    </source>
</evidence>
<evidence type="ECO:0000256" key="6">
    <source>
        <dbReference type="ARBA" id="ARBA00023002"/>
    </source>
</evidence>
<dbReference type="Pfam" id="PF00107">
    <property type="entry name" value="ADH_zinc_N"/>
    <property type="match status" value="1"/>
</dbReference>
<reference evidence="10 12" key="1">
    <citation type="submission" date="2020-01" db="EMBL/GenBank/DDBJ databases">
        <authorList>
            <consortium name="DOE Joint Genome Institute"/>
            <person name="Haridas S."/>
            <person name="Albert R."/>
            <person name="Binder M."/>
            <person name="Bloem J."/>
            <person name="Labutti K."/>
            <person name="Salamov A."/>
            <person name="Andreopoulos B."/>
            <person name="Baker S.E."/>
            <person name="Barry K."/>
            <person name="Bills G."/>
            <person name="Bluhm B.H."/>
            <person name="Cannon C."/>
            <person name="Castanera R."/>
            <person name="Culley D.E."/>
            <person name="Daum C."/>
            <person name="Ezra D."/>
            <person name="Gonzalez J.B."/>
            <person name="Henrissat B."/>
            <person name="Kuo A."/>
            <person name="Liang C."/>
            <person name="Lipzen A."/>
            <person name="Lutzoni F."/>
            <person name="Magnuson J."/>
            <person name="Mondo S."/>
            <person name="Nolan M."/>
            <person name="Ohm R."/>
            <person name="Pangilinan J."/>
            <person name="Park H.-J."/>
            <person name="Ramirez L."/>
            <person name="Alfaro M."/>
            <person name="Sun H."/>
            <person name="Tritt A."/>
            <person name="Yoshinaga Y."/>
            <person name="Zwiers L.-H."/>
            <person name="Turgeon B.G."/>
            <person name="Goodwin S.B."/>
            <person name="Spatafora J.W."/>
            <person name="Crous P.W."/>
            <person name="Grigoriev I.V."/>
        </authorList>
    </citation>
    <scope>NUCLEOTIDE SEQUENCE</scope>
    <source>
        <strain evidence="10 12">CBS 781.70</strain>
    </source>
</reference>
<dbReference type="InterPro" id="IPR045306">
    <property type="entry name" value="SDH-like"/>
</dbReference>
<dbReference type="CDD" id="cd05285">
    <property type="entry name" value="sorbitol_DH"/>
    <property type="match status" value="1"/>
</dbReference>
<reference evidence="12" key="2">
    <citation type="submission" date="2020-04" db="EMBL/GenBank/DDBJ databases">
        <authorList>
            <consortium name="NCBI Genome Project"/>
        </authorList>
    </citation>
    <scope>NUCLEOTIDE SEQUENCE</scope>
    <source>
        <strain evidence="12">CBS 781.70</strain>
    </source>
</reference>
<evidence type="ECO:0000256" key="7">
    <source>
        <dbReference type="ARBA" id="ARBA00023027"/>
    </source>
</evidence>
<dbReference type="SUPFAM" id="SSF51735">
    <property type="entry name" value="NAD(P)-binding Rossmann-fold domains"/>
    <property type="match status" value="1"/>
</dbReference>
<dbReference type="GO" id="GO:0003939">
    <property type="term" value="F:L-iditol 2-dehydrogenase (NAD+) activity"/>
    <property type="evidence" value="ECO:0007669"/>
    <property type="project" value="TreeGrafter"/>
</dbReference>
<dbReference type="Gene3D" id="3.40.50.720">
    <property type="entry name" value="NAD(P)-binding Rossmann-like Domain"/>
    <property type="match status" value="1"/>
</dbReference>
<keyword evidence="4 8" id="KW-0479">Metal-binding</keyword>